<keyword evidence="1" id="KW-1133">Transmembrane helix</keyword>
<evidence type="ECO:0000313" key="2">
    <source>
        <dbReference type="EMBL" id="KKU02603.1"/>
    </source>
</evidence>
<gene>
    <name evidence="2" type="ORF">UX06_C0054G0007</name>
</gene>
<reference evidence="2 3" key="1">
    <citation type="journal article" date="2015" name="Nature">
        <title>rRNA introns, odd ribosomes, and small enigmatic genomes across a large radiation of phyla.</title>
        <authorList>
            <person name="Brown C.T."/>
            <person name="Hug L.A."/>
            <person name="Thomas B.C."/>
            <person name="Sharon I."/>
            <person name="Castelle C.J."/>
            <person name="Singh A."/>
            <person name="Wilkins M.J."/>
            <person name="Williams K.H."/>
            <person name="Banfield J.F."/>
        </authorList>
    </citation>
    <scope>NUCLEOTIDE SEQUENCE [LARGE SCALE GENOMIC DNA]</scope>
</reference>
<evidence type="ECO:0000313" key="3">
    <source>
        <dbReference type="Proteomes" id="UP000034696"/>
    </source>
</evidence>
<keyword evidence="1" id="KW-0812">Transmembrane</keyword>
<protein>
    <recommendedName>
        <fullName evidence="4">DUF5671 domain-containing protein</fullName>
    </recommendedName>
</protein>
<feature type="transmembrane region" description="Helical" evidence="1">
    <location>
        <begin position="79"/>
        <end position="100"/>
    </location>
</feature>
<sequence length="115" mass="12755">MDKLKSIYASACSAIATIIAVVAMTIGAELSPEFKNTLAGFTGHHWVTKSWVTIILFVLLFYVFRLIGKSASDSQTKKALFALGVIAILGFLAILGFYTYEFVCKRNERCNQKDH</sequence>
<evidence type="ECO:0008006" key="4">
    <source>
        <dbReference type="Google" id="ProtNLM"/>
    </source>
</evidence>
<name>A0A0G1PB66_9BACT</name>
<proteinExistence type="predicted"/>
<feature type="transmembrane region" description="Helical" evidence="1">
    <location>
        <begin position="7"/>
        <end position="26"/>
    </location>
</feature>
<organism evidence="2 3">
    <name type="scientific">Candidatus Giovannonibacteria bacterium GW2011_GWA2_45_21</name>
    <dbReference type="NCBI Taxonomy" id="1618649"/>
    <lineage>
        <taxon>Bacteria</taxon>
        <taxon>Candidatus Giovannoniibacteriota</taxon>
    </lineage>
</organism>
<dbReference type="Proteomes" id="UP000034696">
    <property type="component" value="Unassembled WGS sequence"/>
</dbReference>
<accession>A0A0G1PB66</accession>
<dbReference type="AlphaFoldDB" id="A0A0G1PB66"/>
<comment type="caution">
    <text evidence="2">The sequence shown here is derived from an EMBL/GenBank/DDBJ whole genome shotgun (WGS) entry which is preliminary data.</text>
</comment>
<dbReference type="EMBL" id="LCKT01000054">
    <property type="protein sequence ID" value="KKU02603.1"/>
    <property type="molecule type" value="Genomic_DNA"/>
</dbReference>
<feature type="transmembrane region" description="Helical" evidence="1">
    <location>
        <begin position="46"/>
        <end position="67"/>
    </location>
</feature>
<keyword evidence="1" id="KW-0472">Membrane</keyword>
<evidence type="ECO:0000256" key="1">
    <source>
        <dbReference type="SAM" id="Phobius"/>
    </source>
</evidence>